<dbReference type="RefSeq" id="WP_023191874.1">
    <property type="nucleotide sequence ID" value="NZ_LSVI01000275.1"/>
</dbReference>
<comment type="caution">
    <text evidence="3">The sequence shown here is derived from an EMBL/GenBank/DDBJ whole genome shotgun (WGS) entry which is preliminary data.</text>
</comment>
<gene>
    <name evidence="3" type="ORF">GDZ32_03950</name>
</gene>
<dbReference type="AlphaFoldDB" id="A0A3G6JNS5"/>
<evidence type="ECO:0000256" key="2">
    <source>
        <dbReference type="SAM" id="Phobius"/>
    </source>
</evidence>
<dbReference type="EMBL" id="WHOE01000024">
    <property type="protein sequence ID" value="MPW14170.1"/>
    <property type="molecule type" value="Genomic_DNA"/>
</dbReference>
<dbReference type="Proteomes" id="UP000430466">
    <property type="component" value="Unassembled WGS sequence"/>
</dbReference>
<feature type="compositionally biased region" description="Acidic residues" evidence="1">
    <location>
        <begin position="82"/>
        <end position="98"/>
    </location>
</feature>
<evidence type="ECO:0000256" key="1">
    <source>
        <dbReference type="SAM" id="MobiDB-lite"/>
    </source>
</evidence>
<organism evidence="3 4">
    <name type="scientific">Lactobacillus helveticus</name>
    <name type="common">Lactobacillus suntoryeus</name>
    <dbReference type="NCBI Taxonomy" id="1587"/>
    <lineage>
        <taxon>Bacteria</taxon>
        <taxon>Bacillati</taxon>
        <taxon>Bacillota</taxon>
        <taxon>Bacilli</taxon>
        <taxon>Lactobacillales</taxon>
        <taxon>Lactobacillaceae</taxon>
        <taxon>Lactobacillus</taxon>
    </lineage>
</organism>
<feature type="region of interest" description="Disordered" evidence="1">
    <location>
        <begin position="62"/>
        <end position="100"/>
    </location>
</feature>
<keyword evidence="2" id="KW-0812">Transmembrane</keyword>
<evidence type="ECO:0000313" key="3">
    <source>
        <dbReference type="EMBL" id="MPW14170.1"/>
    </source>
</evidence>
<proteinExistence type="predicted"/>
<accession>A0A3G6JNS5</accession>
<keyword evidence="2" id="KW-1133">Transmembrane helix</keyword>
<keyword evidence="2" id="KW-0472">Membrane</keyword>
<evidence type="ECO:0000313" key="4">
    <source>
        <dbReference type="Proteomes" id="UP000430466"/>
    </source>
</evidence>
<feature type="transmembrane region" description="Helical" evidence="2">
    <location>
        <begin position="37"/>
        <end position="59"/>
    </location>
</feature>
<feature type="compositionally biased region" description="Basic and acidic residues" evidence="1">
    <location>
        <begin position="67"/>
        <end position="76"/>
    </location>
</feature>
<protein>
    <submittedName>
        <fullName evidence="3">Uncharacterized protein</fullName>
    </submittedName>
</protein>
<sequence length="219" mass="24652">MGYFIFGLADVAFFISLIVTVYFGFRSKKNKEAYRDKFNHSIIAAFVFFILLLASSSLMPDTSSDESASKPKEEKVQSSSSSEEETQSSSEEENDDDQLTASQVTKINKQLVANLEDDQNDAKGGNKNYDWSNYVLKIVINHNWQATVYVDGSFVDLNEDARNEVASRTNGLIGRSIVIAGVDYSPERSREGIYMNFHNGPDILGRSRFTDHTSIKWNK</sequence>
<reference evidence="3 4" key="1">
    <citation type="submission" date="2019-10" db="EMBL/GenBank/DDBJ databases">
        <title>Draft genome sequences of Lactobacillus strains.</title>
        <authorList>
            <person name="Cho G.-S."/>
            <person name="Fagbemigun O."/>
            <person name="Brinks E."/>
            <person name="Franz C.M.A.P."/>
        </authorList>
    </citation>
    <scope>NUCLEOTIDE SEQUENCE [LARGE SCALE GENOMIC DNA]</scope>
    <source>
        <strain evidence="3 4">313</strain>
    </source>
</reference>
<feature type="transmembrane region" description="Helical" evidence="2">
    <location>
        <begin position="6"/>
        <end position="25"/>
    </location>
</feature>
<name>A0A3G6JNS5_LACHE</name>